<accession>A0A8H6Q123</accession>
<comment type="caution">
    <text evidence="4">The sequence shown here is derived from an EMBL/GenBank/DDBJ whole genome shotgun (WGS) entry which is preliminary data.</text>
</comment>
<reference evidence="4" key="1">
    <citation type="submission" date="2020-06" db="EMBL/GenBank/DDBJ databases">
        <title>Draft genome sequences of strains closely related to Aspergillus parafelis and Aspergillus hiratsukae.</title>
        <authorList>
            <person name="Dos Santos R.A.C."/>
            <person name="Rivero-Menendez O."/>
            <person name="Steenwyk J.L."/>
            <person name="Mead M.E."/>
            <person name="Goldman G.H."/>
            <person name="Alastruey-Izquierdo A."/>
            <person name="Rokas A."/>
        </authorList>
    </citation>
    <scope>NUCLEOTIDE SEQUENCE</scope>
    <source>
        <strain evidence="4">CNM-CM5623</strain>
    </source>
</reference>
<evidence type="ECO:0000313" key="4">
    <source>
        <dbReference type="EMBL" id="KAF7163849.1"/>
    </source>
</evidence>
<name>A0A8H6Q123_9EURO</name>
<dbReference type="AlphaFoldDB" id="A0A8H6Q123"/>
<evidence type="ECO:0000256" key="3">
    <source>
        <dbReference type="SAM" id="SignalP"/>
    </source>
</evidence>
<keyword evidence="2" id="KW-0472">Membrane</keyword>
<keyword evidence="3" id="KW-0732">Signal</keyword>
<gene>
    <name evidence="4" type="ORF">CNMCM5623_008566</name>
</gene>
<feature type="signal peptide" evidence="3">
    <location>
        <begin position="1"/>
        <end position="21"/>
    </location>
</feature>
<dbReference type="OrthoDB" id="4506991at2759"/>
<organism evidence="4 5">
    <name type="scientific">Aspergillus felis</name>
    <dbReference type="NCBI Taxonomy" id="1287682"/>
    <lineage>
        <taxon>Eukaryota</taxon>
        <taxon>Fungi</taxon>
        <taxon>Dikarya</taxon>
        <taxon>Ascomycota</taxon>
        <taxon>Pezizomycotina</taxon>
        <taxon>Eurotiomycetes</taxon>
        <taxon>Eurotiomycetidae</taxon>
        <taxon>Eurotiales</taxon>
        <taxon>Aspergillaceae</taxon>
        <taxon>Aspergillus</taxon>
        <taxon>Aspergillus subgen. Fumigati</taxon>
    </lineage>
</organism>
<feature type="transmembrane region" description="Helical" evidence="2">
    <location>
        <begin position="549"/>
        <end position="571"/>
    </location>
</feature>
<protein>
    <recommendedName>
        <fullName evidence="6">Extracellular membrane protein CFEM domain-containing protein</fullName>
    </recommendedName>
</protein>
<evidence type="ECO:0000313" key="5">
    <source>
        <dbReference type="Proteomes" id="UP000654922"/>
    </source>
</evidence>
<sequence>MVHASPTTLLAITSLAATATATATASKHTWWDHMKCAAAVAQDADYPTCTSPSKFDCFCAQPFDAARISSAAKDVCKGFGIPTESIHNFICNDDRDNGYDDVYDHDHDHYRNCHHAFVYDDNDERDRYGYPISHPHRLSQPLMRVSAPVPSSSEAAKHNPSVQSKRGYAPGLSPYGSSAFVYPPLVTDVPSAVDEESDYDKQLGSRVITEVLLHTSCDCSSSTVAAATTQVTSRLAHLHQSAVPMSTSSSAHAHLYQTPLPGSSSSSAYAHVHQTVVPVSSSSTPKHLHQTVIPVTPSSSAQGHLHQTVVPMSSSSLAHKNLLQNTVPVPSSSSAHAHIHLTAIPISPSSSAHAHVHQTVVPVSSSSLAPASSLAHKQLLQSVVPLSSASLAHANIHQTAIPVSPSSSAYAHVHQTVVPVPSSSLAHKQLLQSVVPVPSPSAASSSSLVHKHLLQSVVPLSPSSSAQAHLHQNAVPVPSSSASASSMLIGSHAHGPASMYISKPVSVPEPTGVDAQRSAYPSRQKTMVSSIMVPSASPSPSAMTFDGGASVGVLMPSSVIVLGLTALMAFFM</sequence>
<proteinExistence type="predicted"/>
<keyword evidence="2" id="KW-0812">Transmembrane</keyword>
<dbReference type="Proteomes" id="UP000654922">
    <property type="component" value="Unassembled WGS sequence"/>
</dbReference>
<keyword evidence="2" id="KW-1133">Transmembrane helix</keyword>
<feature type="chain" id="PRO_5034742362" description="Extracellular membrane protein CFEM domain-containing protein" evidence="3">
    <location>
        <begin position="22"/>
        <end position="572"/>
    </location>
</feature>
<evidence type="ECO:0000256" key="1">
    <source>
        <dbReference type="SAM" id="MobiDB-lite"/>
    </source>
</evidence>
<dbReference type="EMBL" id="JACBAE010001339">
    <property type="protein sequence ID" value="KAF7163849.1"/>
    <property type="molecule type" value="Genomic_DNA"/>
</dbReference>
<evidence type="ECO:0008006" key="6">
    <source>
        <dbReference type="Google" id="ProtNLM"/>
    </source>
</evidence>
<evidence type="ECO:0000256" key="2">
    <source>
        <dbReference type="SAM" id="Phobius"/>
    </source>
</evidence>
<feature type="region of interest" description="Disordered" evidence="1">
    <location>
        <begin position="148"/>
        <end position="169"/>
    </location>
</feature>